<dbReference type="InterPro" id="IPR016032">
    <property type="entry name" value="Sig_transdc_resp-reg_C-effctor"/>
</dbReference>
<dbReference type="PROSITE" id="PS51755">
    <property type="entry name" value="OMPR_PHOB"/>
    <property type="match status" value="1"/>
</dbReference>
<dbReference type="PANTHER" id="PTHR48111">
    <property type="entry name" value="REGULATOR OF RPOS"/>
    <property type="match status" value="1"/>
</dbReference>
<dbReference type="Proteomes" id="UP001301152">
    <property type="component" value="Unassembled WGS sequence"/>
</dbReference>
<evidence type="ECO:0000256" key="3">
    <source>
        <dbReference type="PROSITE-ProRule" id="PRU01091"/>
    </source>
</evidence>
<dbReference type="InterPro" id="IPR036388">
    <property type="entry name" value="WH-like_DNA-bd_sf"/>
</dbReference>
<evidence type="ECO:0000313" key="7">
    <source>
        <dbReference type="Proteomes" id="UP001301152"/>
    </source>
</evidence>
<evidence type="ECO:0000256" key="1">
    <source>
        <dbReference type="ARBA" id="ARBA00023125"/>
    </source>
</evidence>
<keyword evidence="1 3" id="KW-0238">DNA-binding</keyword>
<evidence type="ECO:0000259" key="4">
    <source>
        <dbReference type="PROSITE" id="PS50110"/>
    </source>
</evidence>
<feature type="DNA-binding region" description="OmpR/PhoB-type" evidence="3">
    <location>
        <begin position="125"/>
        <end position="223"/>
    </location>
</feature>
<dbReference type="PANTHER" id="PTHR48111:SF36">
    <property type="entry name" value="TRANSCRIPTIONAL REGULATORY PROTEIN CUTR"/>
    <property type="match status" value="1"/>
</dbReference>
<reference evidence="6 7" key="1">
    <citation type="submission" date="2022-11" db="EMBL/GenBank/DDBJ databases">
        <title>Genome sequencing of Acetobacter type strain.</title>
        <authorList>
            <person name="Heo J."/>
            <person name="Lee D."/>
            <person name="Han B.-H."/>
            <person name="Hong S.-B."/>
            <person name="Kwon S.-W."/>
        </authorList>
    </citation>
    <scope>NUCLEOTIDE SEQUENCE [LARGE SCALE GENOMIC DNA]</scope>
    <source>
        <strain evidence="6 7">KACC 21253</strain>
    </source>
</reference>
<dbReference type="SMART" id="SM00862">
    <property type="entry name" value="Trans_reg_C"/>
    <property type="match status" value="1"/>
</dbReference>
<keyword evidence="2" id="KW-0597">Phosphoprotein</keyword>
<protein>
    <submittedName>
        <fullName evidence="6">Response regulator transcription factor</fullName>
    </submittedName>
</protein>
<evidence type="ECO:0000313" key="6">
    <source>
        <dbReference type="EMBL" id="MCX2563079.1"/>
    </source>
</evidence>
<organism evidence="6 7">
    <name type="scientific">Acetobacter thailandicus</name>
    <dbReference type="NCBI Taxonomy" id="1502842"/>
    <lineage>
        <taxon>Bacteria</taxon>
        <taxon>Pseudomonadati</taxon>
        <taxon>Pseudomonadota</taxon>
        <taxon>Alphaproteobacteria</taxon>
        <taxon>Acetobacterales</taxon>
        <taxon>Acetobacteraceae</taxon>
        <taxon>Acetobacter</taxon>
    </lineage>
</organism>
<proteinExistence type="predicted"/>
<sequence>MRLMIMSPDQSFANSLAKHLHHAGFGTDIFIMFEDASYALTQGHYDAVIFDPRVYDGDYKTWWRDRKTIRGAAEDTFLLLITDTPEERIIALESGADDSVTREVTPREVIARIRAVLRRSRVQTNDYHKFSDVTLCPFTREVSVGGLALQLQKRETFILEALMRRRGRVVPRAGLEHDVYGALAEYCPNSLEVRVSRIRRQLAKAGSHVKIEVVRGVGYRLAAECG</sequence>
<dbReference type="Pfam" id="PF00486">
    <property type="entry name" value="Trans_reg_C"/>
    <property type="match status" value="1"/>
</dbReference>
<feature type="domain" description="Response regulatory" evidence="4">
    <location>
        <begin position="2"/>
        <end position="117"/>
    </location>
</feature>
<dbReference type="PROSITE" id="PS50110">
    <property type="entry name" value="RESPONSE_REGULATORY"/>
    <property type="match status" value="1"/>
</dbReference>
<feature type="modified residue" description="4-aspartylphosphate" evidence="2">
    <location>
        <position position="51"/>
    </location>
</feature>
<dbReference type="Gene3D" id="1.10.10.10">
    <property type="entry name" value="Winged helix-like DNA-binding domain superfamily/Winged helix DNA-binding domain"/>
    <property type="match status" value="1"/>
</dbReference>
<comment type="caution">
    <text evidence="6">The sequence shown here is derived from an EMBL/GenBank/DDBJ whole genome shotgun (WGS) entry which is preliminary data.</text>
</comment>
<evidence type="ECO:0000256" key="2">
    <source>
        <dbReference type="PROSITE-ProRule" id="PRU00169"/>
    </source>
</evidence>
<dbReference type="InterPro" id="IPR011006">
    <property type="entry name" value="CheY-like_superfamily"/>
</dbReference>
<dbReference type="InterPro" id="IPR001867">
    <property type="entry name" value="OmpR/PhoB-type_DNA-bd"/>
</dbReference>
<dbReference type="CDD" id="cd00383">
    <property type="entry name" value="trans_reg_C"/>
    <property type="match status" value="1"/>
</dbReference>
<gene>
    <name evidence="6" type="ORF">OQ497_03770</name>
</gene>
<accession>A0ABT3QCP5</accession>
<dbReference type="InterPro" id="IPR001789">
    <property type="entry name" value="Sig_transdc_resp-reg_receiver"/>
</dbReference>
<feature type="domain" description="OmpR/PhoB-type" evidence="5">
    <location>
        <begin position="125"/>
        <end position="223"/>
    </location>
</feature>
<dbReference type="Gene3D" id="6.10.250.690">
    <property type="match status" value="1"/>
</dbReference>
<dbReference type="RefSeq" id="WP_158092803.1">
    <property type="nucleotide sequence ID" value="NZ_JAERKX010000005.1"/>
</dbReference>
<evidence type="ECO:0000259" key="5">
    <source>
        <dbReference type="PROSITE" id="PS51755"/>
    </source>
</evidence>
<dbReference type="SUPFAM" id="SSF52172">
    <property type="entry name" value="CheY-like"/>
    <property type="match status" value="1"/>
</dbReference>
<dbReference type="EMBL" id="JAPIUZ010000001">
    <property type="protein sequence ID" value="MCX2563079.1"/>
    <property type="molecule type" value="Genomic_DNA"/>
</dbReference>
<name>A0ABT3QCP5_9PROT</name>
<dbReference type="InterPro" id="IPR039420">
    <property type="entry name" value="WalR-like"/>
</dbReference>
<dbReference type="SUPFAM" id="SSF46894">
    <property type="entry name" value="C-terminal effector domain of the bipartite response regulators"/>
    <property type="match status" value="1"/>
</dbReference>
<keyword evidence="7" id="KW-1185">Reference proteome</keyword>